<evidence type="ECO:0000313" key="11">
    <source>
        <dbReference type="EMBL" id="RKS88163.1"/>
    </source>
</evidence>
<protein>
    <recommendedName>
        <fullName evidence="4">dihydropteroate synthase</fullName>
        <ecNumber evidence="4">2.5.1.15</ecNumber>
    </recommendedName>
</protein>
<evidence type="ECO:0000256" key="4">
    <source>
        <dbReference type="ARBA" id="ARBA00012458"/>
    </source>
</evidence>
<keyword evidence="7" id="KW-0460">Magnesium</keyword>
<evidence type="ECO:0000256" key="1">
    <source>
        <dbReference type="ARBA" id="ARBA00000012"/>
    </source>
</evidence>
<evidence type="ECO:0000256" key="5">
    <source>
        <dbReference type="ARBA" id="ARBA00022679"/>
    </source>
</evidence>
<dbReference type="Proteomes" id="UP000276029">
    <property type="component" value="Unassembled WGS sequence"/>
</dbReference>
<organism evidence="10 12">
    <name type="scientific">Sphingosinicella microcystinivorans</name>
    <dbReference type="NCBI Taxonomy" id="335406"/>
    <lineage>
        <taxon>Bacteria</taxon>
        <taxon>Pseudomonadati</taxon>
        <taxon>Pseudomonadota</taxon>
        <taxon>Alphaproteobacteria</taxon>
        <taxon>Sphingomonadales</taxon>
        <taxon>Sphingosinicellaceae</taxon>
        <taxon>Sphingosinicella</taxon>
    </lineage>
</organism>
<name>A0AAD1D9A5_SPHMI</name>
<evidence type="ECO:0000256" key="6">
    <source>
        <dbReference type="ARBA" id="ARBA00022723"/>
    </source>
</evidence>
<dbReference type="GO" id="GO:0046656">
    <property type="term" value="P:folic acid biosynthetic process"/>
    <property type="evidence" value="ECO:0007669"/>
    <property type="project" value="UniProtKB-KW"/>
</dbReference>
<dbReference type="GO" id="GO:0004156">
    <property type="term" value="F:dihydropteroate synthase activity"/>
    <property type="evidence" value="ECO:0007669"/>
    <property type="project" value="UniProtKB-EC"/>
</dbReference>
<dbReference type="Pfam" id="PF00809">
    <property type="entry name" value="Pterin_bind"/>
    <property type="match status" value="1"/>
</dbReference>
<dbReference type="PANTHER" id="PTHR20941">
    <property type="entry name" value="FOLATE SYNTHESIS PROTEINS"/>
    <property type="match status" value="1"/>
</dbReference>
<dbReference type="PROSITE" id="PS50972">
    <property type="entry name" value="PTERIN_BINDING"/>
    <property type="match status" value="1"/>
</dbReference>
<proteinExistence type="predicted"/>
<dbReference type="PROSITE" id="PS00792">
    <property type="entry name" value="DHPS_1"/>
    <property type="match status" value="1"/>
</dbReference>
<comment type="cofactor">
    <cofactor evidence="2">
        <name>Mg(2+)</name>
        <dbReference type="ChEBI" id="CHEBI:18420"/>
    </cofactor>
</comment>
<accession>A0AAD1D9A5</accession>
<sequence>MKSYFRPTGFVDAPFGYDGRVARLAGGLTWFSAVEVIERSGGKRVSQRLVPISEIDTSNPLWARLTAPRAPIQLGERTVRFSEPSVMAILNRTPDSFSDGGRHATDDEAAAAAVAMAAEGAAIIDVGGESTRPGAAEVWEQDEIVRVAPVIERLAKAGVAVSIDTRKSAVMADALSRGAGMVNDVSGLTHDDRALETIANAGCPVVIMHTRGGPETMQRDPQYEDALLDVYDWLEMRIDAAVAAGIARDKILVDPGIGFGKTVRHNLEVLNGLSLFHGLGVPVLLGASRKRIVGALSNEAPVDRRLGGSLALVMTAIGQGVQMVRVHDVFESAQAIRVWRGLRDAALSPPTL</sequence>
<comment type="catalytic activity">
    <reaction evidence="1">
        <text>(7,8-dihydropterin-6-yl)methyl diphosphate + 4-aminobenzoate = 7,8-dihydropteroate + diphosphate</text>
        <dbReference type="Rhea" id="RHEA:19949"/>
        <dbReference type="ChEBI" id="CHEBI:17836"/>
        <dbReference type="ChEBI" id="CHEBI:17839"/>
        <dbReference type="ChEBI" id="CHEBI:33019"/>
        <dbReference type="ChEBI" id="CHEBI:72950"/>
        <dbReference type="EC" id="2.5.1.15"/>
    </reaction>
</comment>
<dbReference type="InterPro" id="IPR000489">
    <property type="entry name" value="Pterin-binding_dom"/>
</dbReference>
<dbReference type="KEGG" id="smic:SmB9_36320"/>
<dbReference type="GO" id="GO:0005829">
    <property type="term" value="C:cytosol"/>
    <property type="evidence" value="ECO:0007669"/>
    <property type="project" value="TreeGrafter"/>
</dbReference>
<dbReference type="AlphaFoldDB" id="A0AAD1D9A5"/>
<reference evidence="11 13" key="2">
    <citation type="submission" date="2018-10" db="EMBL/GenBank/DDBJ databases">
        <title>Genomic Encyclopedia of Type Strains, Phase IV (KMG-IV): sequencing the most valuable type-strain genomes for metagenomic binning, comparative biology and taxonomic classification.</title>
        <authorList>
            <person name="Goeker M."/>
        </authorList>
    </citation>
    <scope>NUCLEOTIDE SEQUENCE [LARGE SCALE GENOMIC DNA]</scope>
    <source>
        <strain evidence="11 13">DSM 19791</strain>
    </source>
</reference>
<keyword evidence="8" id="KW-0289">Folate biosynthesis</keyword>
<dbReference type="PROSITE" id="PS00793">
    <property type="entry name" value="DHPS_2"/>
    <property type="match status" value="1"/>
</dbReference>
<dbReference type="InterPro" id="IPR006390">
    <property type="entry name" value="DHP_synth_dom"/>
</dbReference>
<keyword evidence="5" id="KW-0808">Transferase</keyword>
<dbReference type="PANTHER" id="PTHR20941:SF1">
    <property type="entry name" value="FOLIC ACID SYNTHESIS PROTEIN FOL1"/>
    <property type="match status" value="1"/>
</dbReference>
<evidence type="ECO:0000256" key="3">
    <source>
        <dbReference type="ARBA" id="ARBA00004763"/>
    </source>
</evidence>
<comment type="pathway">
    <text evidence="3">Cofactor biosynthesis; tetrahydrofolate biosynthesis; 7,8-dihydrofolate from 2-amino-4-hydroxy-6-hydroxymethyl-7,8-dihydropteridine diphosphate and 4-aminobenzoate: step 1/2.</text>
</comment>
<dbReference type="RefSeq" id="WP_121052156.1">
    <property type="nucleotide sequence ID" value="NZ_AP018711.1"/>
</dbReference>
<evidence type="ECO:0000256" key="8">
    <source>
        <dbReference type="ARBA" id="ARBA00022909"/>
    </source>
</evidence>
<dbReference type="Gene3D" id="3.20.20.20">
    <property type="entry name" value="Dihydropteroate synthase-like"/>
    <property type="match status" value="1"/>
</dbReference>
<dbReference type="InterPro" id="IPR011005">
    <property type="entry name" value="Dihydropteroate_synth-like_sf"/>
</dbReference>
<evidence type="ECO:0000313" key="13">
    <source>
        <dbReference type="Proteomes" id="UP000276029"/>
    </source>
</evidence>
<dbReference type="GO" id="GO:0046654">
    <property type="term" value="P:tetrahydrofolate biosynthetic process"/>
    <property type="evidence" value="ECO:0007669"/>
    <property type="project" value="TreeGrafter"/>
</dbReference>
<dbReference type="InterPro" id="IPR045031">
    <property type="entry name" value="DHP_synth-like"/>
</dbReference>
<dbReference type="Proteomes" id="UP000275727">
    <property type="component" value="Chromosome"/>
</dbReference>
<dbReference type="EC" id="2.5.1.15" evidence="4"/>
<feature type="domain" description="Pterin-binding" evidence="9">
    <location>
        <begin position="84"/>
        <end position="337"/>
    </location>
</feature>
<dbReference type="EMBL" id="RBWX01000009">
    <property type="protein sequence ID" value="RKS88163.1"/>
    <property type="molecule type" value="Genomic_DNA"/>
</dbReference>
<evidence type="ECO:0000259" key="9">
    <source>
        <dbReference type="PROSITE" id="PS50972"/>
    </source>
</evidence>
<dbReference type="CDD" id="cd00739">
    <property type="entry name" value="DHPS"/>
    <property type="match status" value="1"/>
</dbReference>
<dbReference type="SUPFAM" id="SSF51717">
    <property type="entry name" value="Dihydropteroate synthetase-like"/>
    <property type="match status" value="1"/>
</dbReference>
<gene>
    <name evidence="11" type="ORF">DFR51_2810</name>
    <name evidence="10" type="ORF">SmB9_36320</name>
</gene>
<evidence type="ECO:0000313" key="12">
    <source>
        <dbReference type="Proteomes" id="UP000275727"/>
    </source>
</evidence>
<dbReference type="GO" id="GO:0046872">
    <property type="term" value="F:metal ion binding"/>
    <property type="evidence" value="ECO:0007669"/>
    <property type="project" value="UniProtKB-KW"/>
</dbReference>
<keyword evidence="13" id="KW-1185">Reference proteome</keyword>
<keyword evidence="6" id="KW-0479">Metal-binding</keyword>
<dbReference type="NCBIfam" id="TIGR01496">
    <property type="entry name" value="DHPS"/>
    <property type="match status" value="1"/>
</dbReference>
<evidence type="ECO:0000256" key="2">
    <source>
        <dbReference type="ARBA" id="ARBA00001946"/>
    </source>
</evidence>
<dbReference type="EMBL" id="AP018711">
    <property type="protein sequence ID" value="BBE35974.1"/>
    <property type="molecule type" value="Genomic_DNA"/>
</dbReference>
<reference evidence="10 12" key="1">
    <citation type="submission" date="2018-06" db="EMBL/GenBank/DDBJ databases">
        <title>Complete Genome Sequence of the Microcystin-Degrading Bacterium Sphingosinicella microcystinivorans Strain B-9.</title>
        <authorList>
            <person name="Jin H."/>
            <person name="Nishizawa T."/>
            <person name="Guo Y."/>
            <person name="Nishizawa A."/>
            <person name="Park H."/>
            <person name="Kato H."/>
            <person name="Tsuji K."/>
            <person name="Harada K."/>
        </authorList>
    </citation>
    <scope>NUCLEOTIDE SEQUENCE [LARGE SCALE GENOMIC DNA]</scope>
    <source>
        <strain evidence="10 12">B9</strain>
    </source>
</reference>
<evidence type="ECO:0000313" key="10">
    <source>
        <dbReference type="EMBL" id="BBE35974.1"/>
    </source>
</evidence>
<evidence type="ECO:0000256" key="7">
    <source>
        <dbReference type="ARBA" id="ARBA00022842"/>
    </source>
</evidence>